<gene>
    <name evidence="7" type="ORF">GCM10009107_59280</name>
</gene>
<evidence type="ECO:0000259" key="6">
    <source>
        <dbReference type="PROSITE" id="PS51007"/>
    </source>
</evidence>
<evidence type="ECO:0000313" key="8">
    <source>
        <dbReference type="Proteomes" id="UP001500279"/>
    </source>
</evidence>
<feature type="signal peptide" evidence="5">
    <location>
        <begin position="1"/>
        <end position="20"/>
    </location>
</feature>
<dbReference type="PANTHER" id="PTHR35008:SF9">
    <property type="entry name" value="CYTOCHROME C DOMAIN-CONTAINING PROTEIN"/>
    <property type="match status" value="1"/>
</dbReference>
<evidence type="ECO:0000313" key="7">
    <source>
        <dbReference type="EMBL" id="GAA0768962.1"/>
    </source>
</evidence>
<dbReference type="InterPro" id="IPR036909">
    <property type="entry name" value="Cyt_c-like_dom_sf"/>
</dbReference>
<dbReference type="Proteomes" id="UP001500279">
    <property type="component" value="Unassembled WGS sequence"/>
</dbReference>
<keyword evidence="1 4" id="KW-0349">Heme</keyword>
<dbReference type="InterPro" id="IPR009056">
    <property type="entry name" value="Cyt_c-like_dom"/>
</dbReference>
<evidence type="ECO:0000256" key="4">
    <source>
        <dbReference type="PROSITE-ProRule" id="PRU00433"/>
    </source>
</evidence>
<dbReference type="PANTHER" id="PTHR35008">
    <property type="entry name" value="BLL4482 PROTEIN-RELATED"/>
    <property type="match status" value="1"/>
</dbReference>
<protein>
    <recommendedName>
        <fullName evidence="6">Cytochrome c domain-containing protein</fullName>
    </recommendedName>
</protein>
<evidence type="ECO:0000256" key="1">
    <source>
        <dbReference type="ARBA" id="ARBA00022617"/>
    </source>
</evidence>
<accession>A0ABN1KK49</accession>
<dbReference type="PROSITE" id="PS51007">
    <property type="entry name" value="CYTC"/>
    <property type="match status" value="1"/>
</dbReference>
<dbReference type="RefSeq" id="WP_231010160.1">
    <property type="nucleotide sequence ID" value="NZ_BAAAEW010000047.1"/>
</dbReference>
<evidence type="ECO:0000256" key="2">
    <source>
        <dbReference type="ARBA" id="ARBA00022723"/>
    </source>
</evidence>
<dbReference type="EMBL" id="BAAAEW010000047">
    <property type="protein sequence ID" value="GAA0768962.1"/>
    <property type="molecule type" value="Genomic_DNA"/>
</dbReference>
<keyword evidence="8" id="KW-1185">Reference proteome</keyword>
<dbReference type="SUPFAM" id="SSF46626">
    <property type="entry name" value="Cytochrome c"/>
    <property type="match status" value="1"/>
</dbReference>
<reference evidence="7 8" key="1">
    <citation type="journal article" date="2019" name="Int. J. Syst. Evol. Microbiol.">
        <title>The Global Catalogue of Microorganisms (GCM) 10K type strain sequencing project: providing services to taxonomists for standard genome sequencing and annotation.</title>
        <authorList>
            <consortium name="The Broad Institute Genomics Platform"/>
            <consortium name="The Broad Institute Genome Sequencing Center for Infectious Disease"/>
            <person name="Wu L."/>
            <person name="Ma J."/>
        </authorList>
    </citation>
    <scope>NUCLEOTIDE SEQUENCE [LARGE SCALE GENOMIC DNA]</scope>
    <source>
        <strain evidence="7 8">JCM 15503</strain>
    </source>
</reference>
<name>A0ABN1KK49_9BURK</name>
<keyword evidence="5" id="KW-0732">Signal</keyword>
<dbReference type="Pfam" id="PF13442">
    <property type="entry name" value="Cytochrome_CBB3"/>
    <property type="match status" value="1"/>
</dbReference>
<organism evidence="7 8">
    <name type="scientific">Ideonella azotifigens</name>
    <dbReference type="NCBI Taxonomy" id="513160"/>
    <lineage>
        <taxon>Bacteria</taxon>
        <taxon>Pseudomonadati</taxon>
        <taxon>Pseudomonadota</taxon>
        <taxon>Betaproteobacteria</taxon>
        <taxon>Burkholderiales</taxon>
        <taxon>Sphaerotilaceae</taxon>
        <taxon>Ideonella</taxon>
    </lineage>
</organism>
<sequence>MMNRLAFPLLLLAAPLAANADSVDPLLSQGWTFQQRDGAALYRAACQGCHMDQGQGAQGAGAYPALRGNVRAGMAEYVIHNVLHGRRAMPPVGEFMEDVQVAAVVNFVRQQFGPRPAAGEPLPLPVTAADVKRQR</sequence>
<dbReference type="InterPro" id="IPR051459">
    <property type="entry name" value="Cytochrome_c-type_DH"/>
</dbReference>
<feature type="chain" id="PRO_5047003852" description="Cytochrome c domain-containing protein" evidence="5">
    <location>
        <begin position="21"/>
        <end position="135"/>
    </location>
</feature>
<proteinExistence type="predicted"/>
<comment type="caution">
    <text evidence="7">The sequence shown here is derived from an EMBL/GenBank/DDBJ whole genome shotgun (WGS) entry which is preliminary data.</text>
</comment>
<keyword evidence="2 4" id="KW-0479">Metal-binding</keyword>
<evidence type="ECO:0000256" key="5">
    <source>
        <dbReference type="SAM" id="SignalP"/>
    </source>
</evidence>
<evidence type="ECO:0000256" key="3">
    <source>
        <dbReference type="ARBA" id="ARBA00023004"/>
    </source>
</evidence>
<dbReference type="Gene3D" id="1.10.760.10">
    <property type="entry name" value="Cytochrome c-like domain"/>
    <property type="match status" value="1"/>
</dbReference>
<feature type="domain" description="Cytochrome c" evidence="6">
    <location>
        <begin position="33"/>
        <end position="112"/>
    </location>
</feature>
<keyword evidence="3 4" id="KW-0408">Iron</keyword>